<dbReference type="WBParaSite" id="BXY_1032000.1">
    <property type="protein sequence ID" value="BXY_1032000.1"/>
    <property type="gene ID" value="BXY_1032000"/>
</dbReference>
<feature type="transmembrane region" description="Helical" evidence="1">
    <location>
        <begin position="140"/>
        <end position="162"/>
    </location>
</feature>
<evidence type="ECO:0000256" key="1">
    <source>
        <dbReference type="SAM" id="Phobius"/>
    </source>
</evidence>
<reference evidence="3" key="2">
    <citation type="submission" date="2020-08" db="EMBL/GenBank/DDBJ databases">
        <authorList>
            <person name="Kikuchi T."/>
        </authorList>
    </citation>
    <scope>NUCLEOTIDE SEQUENCE</scope>
    <source>
        <strain evidence="2">Ka4C1</strain>
    </source>
</reference>
<name>A0A1I7SBC2_BURXY</name>
<accession>A0A1I7SBC2</accession>
<feature type="transmembrane region" description="Helical" evidence="1">
    <location>
        <begin position="87"/>
        <end position="112"/>
    </location>
</feature>
<dbReference type="PANTHER" id="PTHR22943">
    <property type="entry name" value="7-TRANSMEMBRANE DOMAIN RECEPTOR C.ELEGANS"/>
    <property type="match status" value="1"/>
</dbReference>
<organism evidence="4 6">
    <name type="scientific">Bursaphelenchus xylophilus</name>
    <name type="common">Pinewood nematode worm</name>
    <name type="synonym">Aphelenchoides xylophilus</name>
    <dbReference type="NCBI Taxonomy" id="6326"/>
    <lineage>
        <taxon>Eukaryota</taxon>
        <taxon>Metazoa</taxon>
        <taxon>Ecdysozoa</taxon>
        <taxon>Nematoda</taxon>
        <taxon>Chromadorea</taxon>
        <taxon>Rhabditida</taxon>
        <taxon>Tylenchina</taxon>
        <taxon>Tylenchomorpha</taxon>
        <taxon>Aphelenchoidea</taxon>
        <taxon>Aphelenchoididae</taxon>
        <taxon>Bursaphelenchus</taxon>
    </lineage>
</organism>
<evidence type="ECO:0000313" key="6">
    <source>
        <dbReference type="WBParaSite" id="BXY_1032000.1"/>
    </source>
</evidence>
<dbReference type="OrthoDB" id="5818102at2759"/>
<gene>
    <name evidence="2" type="ORF">BXYJ_LOCUS15630</name>
</gene>
<dbReference type="SUPFAM" id="SSF81321">
    <property type="entry name" value="Family A G protein-coupled receptor-like"/>
    <property type="match status" value="1"/>
</dbReference>
<feature type="transmembrane region" description="Helical" evidence="1">
    <location>
        <begin position="29"/>
        <end position="48"/>
    </location>
</feature>
<evidence type="ECO:0000313" key="5">
    <source>
        <dbReference type="Proteomes" id="UP000659654"/>
    </source>
</evidence>
<dbReference type="PANTHER" id="PTHR22943:SF248">
    <property type="entry name" value="SEVEN TM RECEPTOR"/>
    <property type="match status" value="1"/>
</dbReference>
<dbReference type="Proteomes" id="UP000659654">
    <property type="component" value="Unassembled WGS sequence"/>
</dbReference>
<dbReference type="Proteomes" id="UP000582659">
    <property type="component" value="Unassembled WGS sequence"/>
</dbReference>
<sequence length="237" mass="27205">MLELCLTPIDFYYRYQTICLNKTLSNRRLYSIVAFVYSITFVHAFPVYQSFAKYGPANDTRIAAEALWKLEEFEDKPSFSYNSYRDIMSYVNLLTLMTMFAVGYFVIFWAYIRIHTTVKKHVNYNQFSALASMEQQINKVILVQMIVPFFGNGIPVSVVSVTSMLHIDFHQFSIFYHISVGWIAALKPLITISLIPSYRRRIYEILGLRESVGKSKTAAIGSTIGMITTITSNLATE</sequence>
<keyword evidence="1" id="KW-0812">Transmembrane</keyword>
<dbReference type="EMBL" id="CAJFDI010000006">
    <property type="protein sequence ID" value="CAD5235539.1"/>
    <property type="molecule type" value="Genomic_DNA"/>
</dbReference>
<proteinExistence type="predicted"/>
<dbReference type="InterPro" id="IPR019421">
    <property type="entry name" value="7TM_GPCR_serpentine_rcpt_Srd"/>
</dbReference>
<evidence type="ECO:0000313" key="3">
    <source>
        <dbReference type="EMBL" id="CAG9131972.1"/>
    </source>
</evidence>
<dbReference type="Proteomes" id="UP000095284">
    <property type="component" value="Unplaced"/>
</dbReference>
<dbReference type="EMBL" id="CAJFCV020000006">
    <property type="protein sequence ID" value="CAG9131972.1"/>
    <property type="molecule type" value="Genomic_DNA"/>
</dbReference>
<reference evidence="6" key="1">
    <citation type="submission" date="2016-11" db="UniProtKB">
        <authorList>
            <consortium name="WormBaseParasite"/>
        </authorList>
    </citation>
    <scope>IDENTIFICATION</scope>
</reference>
<dbReference type="Gene3D" id="1.20.1070.10">
    <property type="entry name" value="Rhodopsin 7-helix transmembrane proteins"/>
    <property type="match status" value="1"/>
</dbReference>
<evidence type="ECO:0000313" key="4">
    <source>
        <dbReference type="Proteomes" id="UP000095284"/>
    </source>
</evidence>
<protein>
    <submittedName>
        <fullName evidence="2">(pine wood nematode) hypothetical protein</fullName>
    </submittedName>
</protein>
<evidence type="ECO:0000313" key="2">
    <source>
        <dbReference type="EMBL" id="CAD5235539.1"/>
    </source>
</evidence>
<dbReference type="SMR" id="A0A1I7SBC2"/>
<dbReference type="AlphaFoldDB" id="A0A1I7SBC2"/>
<keyword evidence="5" id="KW-1185">Reference proteome</keyword>
<keyword evidence="1" id="KW-0472">Membrane</keyword>
<feature type="transmembrane region" description="Helical" evidence="1">
    <location>
        <begin position="174"/>
        <end position="195"/>
    </location>
</feature>
<dbReference type="Pfam" id="PF10317">
    <property type="entry name" value="7TM_GPCR_Srd"/>
    <property type="match status" value="1"/>
</dbReference>
<keyword evidence="1" id="KW-1133">Transmembrane helix</keyword>